<evidence type="ECO:0000256" key="1">
    <source>
        <dbReference type="SAM" id="MobiDB-lite"/>
    </source>
</evidence>
<sequence>MKTLIASALLLAAPAWALAQTASQPAGKPAAQAEAKKSASKAGTKPVAAKSAAAKSNKAAGEAHRVVAKASPTSSRTQLHSGAMQVAAGISAAEAALTPQELAIAENVYTGRMACELGAFVEVEADAQSPGRFYVHGKGFRYHMSPVVSATSAVRLEDQRAGAVWIQIANKSMLMNQKLGQRMADECMSPQQVTVAEAIRKNPPPSLLETPVAK</sequence>
<feature type="compositionally biased region" description="Low complexity" evidence="1">
    <location>
        <begin position="48"/>
        <end position="60"/>
    </location>
</feature>
<dbReference type="Proteomes" id="UP000216225">
    <property type="component" value="Unassembled WGS sequence"/>
</dbReference>
<keyword evidence="2" id="KW-0732">Signal</keyword>
<dbReference type="EMBL" id="NKDB02000001">
    <property type="protein sequence ID" value="RKJ99469.1"/>
    <property type="molecule type" value="Genomic_DNA"/>
</dbReference>
<dbReference type="AlphaFoldDB" id="A0A3R7LHG1"/>
<name>A0A3R7LHG1_9BURK</name>
<proteinExistence type="predicted"/>
<feature type="compositionally biased region" description="Polar residues" evidence="1">
    <location>
        <begin position="71"/>
        <end position="80"/>
    </location>
</feature>
<protein>
    <submittedName>
        <fullName evidence="3">Uncharacterized protein</fullName>
    </submittedName>
</protein>
<feature type="chain" id="PRO_5018705154" evidence="2">
    <location>
        <begin position="20"/>
        <end position="214"/>
    </location>
</feature>
<organism evidence="3 4">
    <name type="scientific">Alicycliphilus denitrificans</name>
    <dbReference type="NCBI Taxonomy" id="179636"/>
    <lineage>
        <taxon>Bacteria</taxon>
        <taxon>Pseudomonadati</taxon>
        <taxon>Pseudomonadota</taxon>
        <taxon>Betaproteobacteria</taxon>
        <taxon>Burkholderiales</taxon>
        <taxon>Comamonadaceae</taxon>
        <taxon>Alicycliphilus</taxon>
    </lineage>
</organism>
<feature type="signal peptide" evidence="2">
    <location>
        <begin position="1"/>
        <end position="19"/>
    </location>
</feature>
<feature type="region of interest" description="Disordered" evidence="1">
    <location>
        <begin position="29"/>
        <end position="80"/>
    </location>
</feature>
<dbReference type="RefSeq" id="WP_094436366.1">
    <property type="nucleotide sequence ID" value="NZ_NKDB02000001.1"/>
</dbReference>
<evidence type="ECO:0000256" key="2">
    <source>
        <dbReference type="SAM" id="SignalP"/>
    </source>
</evidence>
<evidence type="ECO:0000313" key="4">
    <source>
        <dbReference type="Proteomes" id="UP000216225"/>
    </source>
</evidence>
<evidence type="ECO:0000313" key="3">
    <source>
        <dbReference type="EMBL" id="RKJ99469.1"/>
    </source>
</evidence>
<reference evidence="3 4" key="1">
    <citation type="submission" date="2018-09" db="EMBL/GenBank/DDBJ databases">
        <title>Genome comparison of Alicycliphilus sp. BQ1, a polyurethanolytic bacterium, with its closest phylogenetic relatives Alicycliphilus denitrificans BC and K601, unable to attack polyurethane.</title>
        <authorList>
            <person name="Loza-Tavera H."/>
            <person name="Lozano L."/>
            <person name="Cevallos M."/>
            <person name="Maya-Lucas O."/>
            <person name="Garcia-Mena J."/>
            <person name="Hernandez J."/>
        </authorList>
    </citation>
    <scope>NUCLEOTIDE SEQUENCE [LARGE SCALE GENOMIC DNA]</scope>
    <source>
        <strain evidence="3 4">BQ1</strain>
    </source>
</reference>
<gene>
    <name evidence="3" type="ORF">CE154_007000</name>
</gene>
<accession>A0A3R7LHG1</accession>
<comment type="caution">
    <text evidence="3">The sequence shown here is derived from an EMBL/GenBank/DDBJ whole genome shotgun (WGS) entry which is preliminary data.</text>
</comment>